<accession>A0A1G4G628</accession>
<evidence type="ECO:0000256" key="1">
    <source>
        <dbReference type="ARBA" id="ARBA00000085"/>
    </source>
</evidence>
<comment type="catalytic activity">
    <reaction evidence="1">
        <text>ATP + protein L-histidine = ADP + protein N-phospho-L-histidine.</text>
        <dbReference type="EC" id="2.7.13.3"/>
    </reaction>
</comment>
<sequence>MIPIFESWRQPVKLLFMAVAVAVVLVSLVFSNRLVKQLAKEERSKIEIWAAAMELLPKSGESSDMKLVLQILQSNKTIPVILHDKTAGSFSANNLKIPEGDASGYLLKKTVEFEKKHAPIVLEELNQYLYYDDSYILKRLQLYPYVQLSAIVVFIVLAFTSLVSSQRAQQNKIWAGLSKETAHQLGTPLSALTAWTEYLKLRSFDPVLIAEIDKDVDRLRVIVDRFSKIGSVPETGTAVWQEVVRRSVAYLEKRISGKVELRFKFPESPVVVQLNEPLFSWVVENLTKNAVDAMGGEGVITYTMGERGNYCYLDIDDTGKGIAKSRFNRIFQPGFTTKERGWGLGLSLAKRIVKEYHNGKIFVKQSEIGKGTTFRILLRRRW</sequence>
<evidence type="ECO:0000256" key="9">
    <source>
        <dbReference type="SAM" id="Phobius"/>
    </source>
</evidence>
<dbReference type="InterPro" id="IPR003661">
    <property type="entry name" value="HisK_dim/P_dom"/>
</dbReference>
<reference evidence="11 12" key="1">
    <citation type="submission" date="2016-08" db="EMBL/GenBank/DDBJ databases">
        <authorList>
            <person name="Seilhamer J.J."/>
        </authorList>
    </citation>
    <scope>NUCLEOTIDE SEQUENCE [LARGE SCALE GENOMIC DNA]</scope>
    <source>
        <strain evidence="11">ING2-E5A</strain>
    </source>
</reference>
<dbReference type="InterPro" id="IPR036890">
    <property type="entry name" value="HATPase_C_sf"/>
</dbReference>
<keyword evidence="9" id="KW-0812">Transmembrane</keyword>
<dbReference type="PRINTS" id="PR00344">
    <property type="entry name" value="BCTRLSENSOR"/>
</dbReference>
<evidence type="ECO:0000256" key="2">
    <source>
        <dbReference type="ARBA" id="ARBA00012438"/>
    </source>
</evidence>
<organism evidence="11 12">
    <name type="scientific">Petrimonas mucosa</name>
    <dbReference type="NCBI Taxonomy" id="1642646"/>
    <lineage>
        <taxon>Bacteria</taxon>
        <taxon>Pseudomonadati</taxon>
        <taxon>Bacteroidota</taxon>
        <taxon>Bacteroidia</taxon>
        <taxon>Bacteroidales</taxon>
        <taxon>Dysgonomonadaceae</taxon>
        <taxon>Petrimonas</taxon>
    </lineage>
</organism>
<dbReference type="PANTHER" id="PTHR43065:SF10">
    <property type="entry name" value="PEROXIDE STRESS-ACTIVATED HISTIDINE KINASE MAK3"/>
    <property type="match status" value="1"/>
</dbReference>
<evidence type="ECO:0000313" key="11">
    <source>
        <dbReference type="EMBL" id="SCM56831.1"/>
    </source>
</evidence>
<keyword evidence="9" id="KW-0472">Membrane</keyword>
<gene>
    <name evidence="11" type="primary">zraS</name>
    <name evidence="11" type="ORF">ING2E5A_1065</name>
</gene>
<evidence type="ECO:0000256" key="5">
    <source>
        <dbReference type="ARBA" id="ARBA00022741"/>
    </source>
</evidence>
<dbReference type="InterPro" id="IPR005467">
    <property type="entry name" value="His_kinase_dom"/>
</dbReference>
<keyword evidence="9" id="KW-1133">Transmembrane helix</keyword>
<dbReference type="Proteomes" id="UP000178485">
    <property type="component" value="Chromosome i"/>
</dbReference>
<dbReference type="Gene3D" id="3.30.565.10">
    <property type="entry name" value="Histidine kinase-like ATPase, C-terminal domain"/>
    <property type="match status" value="1"/>
</dbReference>
<keyword evidence="6" id="KW-0418">Kinase</keyword>
<evidence type="ECO:0000313" key="12">
    <source>
        <dbReference type="Proteomes" id="UP000178485"/>
    </source>
</evidence>
<feature type="transmembrane region" description="Helical" evidence="9">
    <location>
        <begin position="142"/>
        <end position="163"/>
    </location>
</feature>
<dbReference type="EMBL" id="LT608328">
    <property type="protein sequence ID" value="SCM56831.1"/>
    <property type="molecule type" value="Genomic_DNA"/>
</dbReference>
<evidence type="ECO:0000256" key="6">
    <source>
        <dbReference type="ARBA" id="ARBA00022777"/>
    </source>
</evidence>
<name>A0A1G4G628_9BACT</name>
<evidence type="ECO:0000256" key="4">
    <source>
        <dbReference type="ARBA" id="ARBA00022679"/>
    </source>
</evidence>
<keyword evidence="12" id="KW-1185">Reference proteome</keyword>
<dbReference type="InterPro" id="IPR004358">
    <property type="entry name" value="Sig_transdc_His_kin-like_C"/>
</dbReference>
<feature type="domain" description="Histidine kinase" evidence="10">
    <location>
        <begin position="180"/>
        <end position="382"/>
    </location>
</feature>
<keyword evidence="3" id="KW-0597">Phosphoprotein</keyword>
<dbReference type="STRING" id="1642646.ING2E5A_1065"/>
<dbReference type="SUPFAM" id="SSF55874">
    <property type="entry name" value="ATPase domain of HSP90 chaperone/DNA topoisomerase II/histidine kinase"/>
    <property type="match status" value="1"/>
</dbReference>
<dbReference type="KEGG" id="pmuc:ING2E5A_1065"/>
<evidence type="ECO:0000256" key="8">
    <source>
        <dbReference type="ARBA" id="ARBA00023012"/>
    </source>
</evidence>
<evidence type="ECO:0000259" key="10">
    <source>
        <dbReference type="PROSITE" id="PS50109"/>
    </source>
</evidence>
<dbReference type="GO" id="GO:0000155">
    <property type="term" value="F:phosphorelay sensor kinase activity"/>
    <property type="evidence" value="ECO:0007669"/>
    <property type="project" value="InterPro"/>
</dbReference>
<keyword evidence="4 11" id="KW-0808">Transferase</keyword>
<dbReference type="PROSITE" id="PS50109">
    <property type="entry name" value="HIS_KIN"/>
    <property type="match status" value="1"/>
</dbReference>
<dbReference type="InterPro" id="IPR003594">
    <property type="entry name" value="HATPase_dom"/>
</dbReference>
<dbReference type="AlphaFoldDB" id="A0A1G4G628"/>
<keyword evidence="7" id="KW-0067">ATP-binding</keyword>
<dbReference type="SMART" id="SM00387">
    <property type="entry name" value="HATPase_c"/>
    <property type="match status" value="1"/>
</dbReference>
<evidence type="ECO:0000256" key="3">
    <source>
        <dbReference type="ARBA" id="ARBA00022553"/>
    </source>
</evidence>
<dbReference type="Pfam" id="PF02518">
    <property type="entry name" value="HATPase_c"/>
    <property type="match status" value="1"/>
</dbReference>
<proteinExistence type="predicted"/>
<evidence type="ECO:0000256" key="7">
    <source>
        <dbReference type="ARBA" id="ARBA00022840"/>
    </source>
</evidence>
<keyword evidence="5" id="KW-0547">Nucleotide-binding</keyword>
<dbReference type="RefSeq" id="WP_071136473.1">
    <property type="nucleotide sequence ID" value="NZ_JAQVII010000005.1"/>
</dbReference>
<protein>
    <recommendedName>
        <fullName evidence="2">histidine kinase</fullName>
        <ecNumber evidence="2">2.7.13.3</ecNumber>
    </recommendedName>
</protein>
<dbReference type="PANTHER" id="PTHR43065">
    <property type="entry name" value="SENSOR HISTIDINE KINASE"/>
    <property type="match status" value="1"/>
</dbReference>
<keyword evidence="8" id="KW-0902">Two-component regulatory system</keyword>
<dbReference type="GO" id="GO:0005524">
    <property type="term" value="F:ATP binding"/>
    <property type="evidence" value="ECO:0007669"/>
    <property type="project" value="UniProtKB-KW"/>
</dbReference>
<dbReference type="CDD" id="cd00082">
    <property type="entry name" value="HisKA"/>
    <property type="match status" value="1"/>
</dbReference>
<dbReference type="EC" id="2.7.13.3" evidence="2"/>
<feature type="transmembrane region" description="Helical" evidence="9">
    <location>
        <begin position="14"/>
        <end position="35"/>
    </location>
</feature>